<proteinExistence type="inferred from homology"/>
<dbReference type="GO" id="GO:0031380">
    <property type="term" value="C:nuclear RNA-directed RNA polymerase complex"/>
    <property type="evidence" value="ECO:0007669"/>
    <property type="project" value="TreeGrafter"/>
</dbReference>
<dbReference type="EMBL" id="KL198052">
    <property type="protein sequence ID" value="KDQ12185.1"/>
    <property type="molecule type" value="Genomic_DNA"/>
</dbReference>
<dbReference type="Gene3D" id="2.40.30.270">
    <property type="match status" value="1"/>
</dbReference>
<keyword evidence="1" id="KW-0548">Nucleotidyltransferase</keyword>
<dbReference type="PANTHER" id="PTHR23079">
    <property type="entry name" value="RNA-DEPENDENT RNA POLYMERASE"/>
    <property type="match status" value="1"/>
</dbReference>
<dbReference type="OrthoDB" id="6513042at2759"/>
<evidence type="ECO:0000256" key="1">
    <source>
        <dbReference type="RuleBase" id="RU363098"/>
    </source>
</evidence>
<dbReference type="GO" id="GO:0003723">
    <property type="term" value="F:RNA binding"/>
    <property type="evidence" value="ECO:0007669"/>
    <property type="project" value="UniProtKB-KW"/>
</dbReference>
<dbReference type="EC" id="2.7.7.48" evidence="1"/>
<protein>
    <recommendedName>
        <fullName evidence="1">RNA-dependent RNA polymerase</fullName>
        <ecNumber evidence="1">2.7.7.48</ecNumber>
    </recommendedName>
</protein>
<dbReference type="InterPro" id="IPR057596">
    <property type="entry name" value="RDRP_core"/>
</dbReference>
<comment type="catalytic activity">
    <reaction evidence="1">
        <text>RNA(n) + a ribonucleoside 5'-triphosphate = RNA(n+1) + diphosphate</text>
        <dbReference type="Rhea" id="RHEA:21248"/>
        <dbReference type="Rhea" id="RHEA-COMP:14527"/>
        <dbReference type="Rhea" id="RHEA-COMP:17342"/>
        <dbReference type="ChEBI" id="CHEBI:33019"/>
        <dbReference type="ChEBI" id="CHEBI:61557"/>
        <dbReference type="ChEBI" id="CHEBI:140395"/>
        <dbReference type="EC" id="2.7.7.48"/>
    </reaction>
</comment>
<dbReference type="InterPro" id="IPR007855">
    <property type="entry name" value="RDRP"/>
</dbReference>
<dbReference type="Gene3D" id="3.40.50.300">
    <property type="entry name" value="P-loop containing nucleotide triphosphate hydrolases"/>
    <property type="match status" value="1"/>
</dbReference>
<gene>
    <name evidence="3" type="ORF">BOTBODRAFT_57023</name>
</gene>
<accession>A0A067MBW5</accession>
<dbReference type="Pfam" id="PF05183">
    <property type="entry name" value="RdRP"/>
    <property type="match status" value="1"/>
</dbReference>
<dbReference type="PANTHER" id="PTHR23079:SF55">
    <property type="entry name" value="RNA-DIRECTED RNA POLYMERASE"/>
    <property type="match status" value="1"/>
</dbReference>
<keyword evidence="1" id="KW-0808">Transferase</keyword>
<comment type="similarity">
    <text evidence="1">Belongs to the RdRP family.</text>
</comment>
<keyword evidence="4" id="KW-1185">Reference proteome</keyword>
<feature type="domain" description="RDRP core" evidence="2">
    <location>
        <begin position="90"/>
        <end position="543"/>
    </location>
</feature>
<evidence type="ECO:0000313" key="3">
    <source>
        <dbReference type="EMBL" id="KDQ12185.1"/>
    </source>
</evidence>
<dbReference type="Proteomes" id="UP000027195">
    <property type="component" value="Unassembled WGS sequence"/>
</dbReference>
<evidence type="ECO:0000259" key="2">
    <source>
        <dbReference type="Pfam" id="PF05183"/>
    </source>
</evidence>
<name>A0A067MBW5_BOTB1</name>
<evidence type="ECO:0000313" key="4">
    <source>
        <dbReference type="Proteomes" id="UP000027195"/>
    </source>
</evidence>
<reference evidence="4" key="1">
    <citation type="journal article" date="2014" name="Proc. Natl. Acad. Sci. U.S.A.">
        <title>Extensive sampling of basidiomycete genomes demonstrates inadequacy of the white-rot/brown-rot paradigm for wood decay fungi.</title>
        <authorList>
            <person name="Riley R."/>
            <person name="Salamov A.A."/>
            <person name="Brown D.W."/>
            <person name="Nagy L.G."/>
            <person name="Floudas D."/>
            <person name="Held B.W."/>
            <person name="Levasseur A."/>
            <person name="Lombard V."/>
            <person name="Morin E."/>
            <person name="Otillar R."/>
            <person name="Lindquist E.A."/>
            <person name="Sun H."/>
            <person name="LaButti K.M."/>
            <person name="Schmutz J."/>
            <person name="Jabbour D."/>
            <person name="Luo H."/>
            <person name="Baker S.E."/>
            <person name="Pisabarro A.G."/>
            <person name="Walton J.D."/>
            <person name="Blanchette R.A."/>
            <person name="Henrissat B."/>
            <person name="Martin F."/>
            <person name="Cullen D."/>
            <person name="Hibbett D.S."/>
            <person name="Grigoriev I.V."/>
        </authorList>
    </citation>
    <scope>NUCLEOTIDE SEQUENCE [LARGE SCALE GENOMIC DNA]</scope>
    <source>
        <strain evidence="4">FD-172 SS1</strain>
    </source>
</reference>
<dbReference type="InParanoid" id="A0A067MBW5"/>
<sequence>MSQKAVVLRAPLEPTNDVEWVFSPGFPTTSVSRRGKVLGKILTFKPDELTLGWGEFPENRILNHDDSSKFVLASFGGLRFPDTPLSATLEYAKRFLSAGLTLDGIHYRFYGHSNSQLRSRSCFLREGTDEELDERIYSLGDFKRIKNVAKRAKRIGLLFSSASIDMQLDERWTKDIDDIEVGGECFSDGCGLISVRLARQLSKKKSIIFHARRYTPSVFQIRYRGYKGVLMLQPQLDKDKKELVHFRKSMKKFTATSDYTFSVVDYAKPYAYGRLNNDVIVLLSALGISNEALLAKQRSYFDWLQNASEDPALAFDLLSCLDNHTAAEQVLLEGMESDNVRRLIKKCQAAEINSFKKNDKPRTRMLIRKSRLLFGVCDPFGVLREGEVHVRITEPRLGPTSLHATDVMVVRNPCLHPGDILKLRATHRSELDHLVDCVVFSSQGKRPAPSMSSGGDLDGDKFFVCWDPDIVPEKIAESYTYPPGKEPPSREVTRTDLAYHFASYNSASLARITSLHQKWCQRKGAMSSECQELNALHSQCVDGGRIKIPDRLLIEKAENASPFITDLLADEAKTFAESFSDRHARDILASAEETREIIARLLSSGQPSFSEFELFDILLRYARARNVHFAPFLSHISFDALTTANKHALAFALNGMNIPVPDALWNSLIRSDLLTPRDLEDRHLGGPLRLQRLYSSAIQGRAAFFEYLKLAVDGFTRKLIILKTDDRFALGIFIRGSIAWDEDPPTEVNDNVVVCSFQPKATGVMSHYRPTTAGYRLLCSDSLFQLFDRQRGNSFIFITRPPAASRIDIAISVALQKISGKVQQLGRLHRAPVIGIEIHVVSNRDRVAHEIFDLRFSHVETVETMKRFAYTSVPYTKNTLREIDWSEPENAPYQDFFTLTAERAKETCASKSSAELRDLMRLAYKYHADEHLFAIFEAMLTNSEPAIEELRDWLEQCPTLVFVLLKQFLAEERSSLPRPLSSLSQTIVRSVIRSANETRIAALVALEKLSNDIAQLPLPTYLDILWSAVHSVRWMNLVQEIILVLEECRAPVIARSKAMEHAHRHAHAVVIDRAEEAAEMCPCDENGRPTRQKTAPMRTKLFPARRKTNDDEEQGAEVEEREESELFVKTVRAELRVDSPSAIFLHSHIRLQASGEATNSGPIYERPVVDGVVVQASRGEIKIQLMHPLPPEYKEMDWLVYNAGNTTTSKAMLDAVASLAVDGWEACRLHGIITGGTPWNTINESSVEVAADNEELNKFNESQQAAIRSMNSPLSLIWGPPGKVTVRPLSSRF</sequence>
<organism evidence="3 4">
    <name type="scientific">Botryobasidium botryosum (strain FD-172 SS1)</name>
    <dbReference type="NCBI Taxonomy" id="930990"/>
    <lineage>
        <taxon>Eukaryota</taxon>
        <taxon>Fungi</taxon>
        <taxon>Dikarya</taxon>
        <taxon>Basidiomycota</taxon>
        <taxon>Agaricomycotina</taxon>
        <taxon>Agaricomycetes</taxon>
        <taxon>Cantharellales</taxon>
        <taxon>Botryobasidiaceae</taxon>
        <taxon>Botryobasidium</taxon>
    </lineage>
</organism>
<dbReference type="InterPro" id="IPR027417">
    <property type="entry name" value="P-loop_NTPase"/>
</dbReference>
<dbReference type="GO" id="GO:0003968">
    <property type="term" value="F:RNA-directed RNA polymerase activity"/>
    <property type="evidence" value="ECO:0007669"/>
    <property type="project" value="UniProtKB-KW"/>
</dbReference>
<dbReference type="STRING" id="930990.A0A067MBW5"/>
<keyword evidence="1" id="KW-0694">RNA-binding</keyword>
<dbReference type="GO" id="GO:0030422">
    <property type="term" value="P:siRNA processing"/>
    <property type="evidence" value="ECO:0007669"/>
    <property type="project" value="TreeGrafter"/>
</dbReference>
<dbReference type="HOGENOM" id="CLU_002184_0_0_1"/>
<keyword evidence="1" id="KW-0696">RNA-directed RNA polymerase</keyword>